<comment type="caution">
    <text evidence="1">The sequence shown here is derived from an EMBL/GenBank/DDBJ whole genome shotgun (WGS) entry which is preliminary data.</text>
</comment>
<dbReference type="InterPro" id="IPR026487">
    <property type="entry name" value="CHP04141"/>
</dbReference>
<dbReference type="EMBL" id="JAGGMR010000001">
    <property type="protein sequence ID" value="MBP2191200.1"/>
    <property type="molecule type" value="Genomic_DNA"/>
</dbReference>
<evidence type="ECO:0000313" key="2">
    <source>
        <dbReference type="Proteomes" id="UP001519325"/>
    </source>
</evidence>
<keyword evidence="2" id="KW-1185">Reference proteome</keyword>
<gene>
    <name evidence="1" type="ORF">BJ987_004101</name>
</gene>
<proteinExistence type="predicted"/>
<dbReference type="Pfam" id="PF19614">
    <property type="entry name" value="DUF6119"/>
    <property type="match status" value="1"/>
</dbReference>
<dbReference type="RefSeq" id="WP_209892460.1">
    <property type="nucleotide sequence ID" value="NZ_JAGGMR010000001.1"/>
</dbReference>
<sequence>MELSIFKIPRNSLEALRARLQDNGYTLIRAYADSGWDSEFWFEEGEDAVMGWVKRYESFFQNREVPTRKEHAGLHIFHHDSSCYAVSYGSGHHQARSLCDYEFGLDLAKRIANERDVKQTGTKRSHSVRRRESRVYRSHTYLDIEGGESIDQIRAAIIASKREMYGSVGSFSAAAALSPPIDIPGIPAFLSAIETELKNPEQFSLPREKPVKDKQLLAVLDDLLLDAILGVGDQGEFATNSLDLCDADLNSLFGKPGKYDLKARHKKSMLFPEKGFDHDLTVADLRLYISSRQLTRDEVFAIEITRFTDGGDWYKPHLTLKQALEYTVDSHRATLSGGVWKQFNQDYLAFIDKYVREIKVEPTEEIFEVLTGTEPSFNDSNQVGGAGYKKADKDFSLAVIASGTPVEAWDLSLEKTVFAVKFGTAQKLGYVCDQATTVLELIRNNATVTDLAKPERYCLWLGYKAKKLPANIADIKSVILKQKIADWAKLCLDVGVVPVIKLSRHAGSDPTLSF</sequence>
<dbReference type="Proteomes" id="UP001519325">
    <property type="component" value="Unassembled WGS sequence"/>
</dbReference>
<accession>A0ABS4QHR7</accession>
<name>A0ABS4QHR7_9NOCA</name>
<protein>
    <submittedName>
        <fullName evidence="1">Uncharacterized protein (TIGR04141 family)</fullName>
    </submittedName>
</protein>
<dbReference type="NCBIfam" id="TIGR04141">
    <property type="entry name" value="TIGR04141 family sporadically distributed protein"/>
    <property type="match status" value="1"/>
</dbReference>
<evidence type="ECO:0000313" key="1">
    <source>
        <dbReference type="EMBL" id="MBP2191200.1"/>
    </source>
</evidence>
<reference evidence="1 2" key="1">
    <citation type="submission" date="2021-03" db="EMBL/GenBank/DDBJ databases">
        <title>Sequencing the genomes of 1000 actinobacteria strains.</title>
        <authorList>
            <person name="Klenk H.-P."/>
        </authorList>
    </citation>
    <scope>NUCLEOTIDE SEQUENCE [LARGE SCALE GENOMIC DNA]</scope>
    <source>
        <strain evidence="1 2">DSM 45516</strain>
    </source>
</reference>
<organism evidence="1 2">
    <name type="scientific">Nocardia goodfellowii</name>
    <dbReference type="NCBI Taxonomy" id="882446"/>
    <lineage>
        <taxon>Bacteria</taxon>
        <taxon>Bacillati</taxon>
        <taxon>Actinomycetota</taxon>
        <taxon>Actinomycetes</taxon>
        <taxon>Mycobacteriales</taxon>
        <taxon>Nocardiaceae</taxon>
        <taxon>Nocardia</taxon>
    </lineage>
</organism>